<dbReference type="Proteomes" id="UP000192790">
    <property type="component" value="Unassembled WGS sequence"/>
</dbReference>
<evidence type="ECO:0000313" key="2">
    <source>
        <dbReference type="Proteomes" id="UP000192790"/>
    </source>
</evidence>
<organism evidence="1 2">
    <name type="scientific">Papillibacter cinnamivorans DSM 12816</name>
    <dbReference type="NCBI Taxonomy" id="1122930"/>
    <lineage>
        <taxon>Bacteria</taxon>
        <taxon>Bacillati</taxon>
        <taxon>Bacillota</taxon>
        <taxon>Clostridia</taxon>
        <taxon>Eubacteriales</taxon>
        <taxon>Oscillospiraceae</taxon>
        <taxon>Papillibacter</taxon>
    </lineage>
</organism>
<dbReference type="AlphaFoldDB" id="A0A1W2AQL8"/>
<dbReference type="EMBL" id="FWXW01000004">
    <property type="protein sequence ID" value="SMC62508.1"/>
    <property type="molecule type" value="Genomic_DNA"/>
</dbReference>
<name>A0A1W2AQL8_9FIRM</name>
<proteinExistence type="predicted"/>
<dbReference type="STRING" id="1122930.SAMN02745168_1882"/>
<protein>
    <submittedName>
        <fullName evidence="1">Uncharacterized protein</fullName>
    </submittedName>
</protein>
<dbReference type="OrthoDB" id="9806961at2"/>
<gene>
    <name evidence="1" type="ORF">SAMN02745168_1882</name>
</gene>
<dbReference type="RefSeq" id="WP_084234561.1">
    <property type="nucleotide sequence ID" value="NZ_FWXW01000004.1"/>
</dbReference>
<reference evidence="1 2" key="1">
    <citation type="submission" date="2017-04" db="EMBL/GenBank/DDBJ databases">
        <authorList>
            <person name="Afonso C.L."/>
            <person name="Miller P.J."/>
            <person name="Scott M.A."/>
            <person name="Spackman E."/>
            <person name="Goraichik I."/>
            <person name="Dimitrov K.M."/>
            <person name="Suarez D.L."/>
            <person name="Swayne D.E."/>
        </authorList>
    </citation>
    <scope>NUCLEOTIDE SEQUENCE [LARGE SCALE GENOMIC DNA]</scope>
    <source>
        <strain evidence="1 2">DSM 12816</strain>
    </source>
</reference>
<evidence type="ECO:0000313" key="1">
    <source>
        <dbReference type="EMBL" id="SMC62508.1"/>
    </source>
</evidence>
<accession>A0A1W2AQL8</accession>
<sequence>MQDNEKRMAGDYEIIHALQVGDREIVIGENLMDTNGQKYMCAFCTANELFAQYDDLIVSEDYAEILKQYGERIAKQAEKTRAELAKPHLQGIDDTSITAGMCYPISYMDNIEGKVIVIKQEVLKREYRSATHQLKLCTGGFGSHPNSRGSACFCTDLYSGKSSRFERMDVLGTMEPENLPEWARIGLNHIRQAEKQKKSIDKEAR</sequence>
<keyword evidence="2" id="KW-1185">Reference proteome</keyword>